<dbReference type="GeneID" id="20831997"/>
<keyword evidence="3" id="KW-1185">Reference proteome</keyword>
<evidence type="ECO:0000256" key="1">
    <source>
        <dbReference type="SAM" id="MobiDB-lite"/>
    </source>
</evidence>
<dbReference type="EMBL" id="GL891303">
    <property type="protein sequence ID" value="EGO59805.1"/>
    <property type="molecule type" value="Genomic_DNA"/>
</dbReference>
<feature type="compositionally biased region" description="Polar residues" evidence="1">
    <location>
        <begin position="272"/>
        <end position="284"/>
    </location>
</feature>
<evidence type="ECO:0000313" key="3">
    <source>
        <dbReference type="Proteomes" id="UP000008065"/>
    </source>
</evidence>
<dbReference type="RefSeq" id="XP_009850006.1">
    <property type="nucleotide sequence ID" value="XM_009851704.1"/>
</dbReference>
<sequence>MGDMKEHPLLTRFPDDAKWALFGDSTLHGQCSVRNIPNDEASRSDMIRLLQKYQQKHVTEVRKIPWCRSPEFATGSEKREHLAMYSTYLIVRVKDKSCSDGTVFRKDFSLLDKEGSIYVVAFKEIPTCTCSSQSKNHIPAVTMARPLVTGATTTATIASAPPAPTTNLVHKSIERKDKDDHDMKSSNPSKEKDGRDTQVENNPTLNEGTSQFVQPPATFYSLSSKFPTSSRSALSQQELLPSASPQQLSQASKDGNPQAKDSISIPAVHPQRSMSVPLTSNPSPMQMELKQHKAQERAEKSLRGVSQDFSSALVKSLSSVPSVYHPNSNASAPRAPTPEQAGLTPVLPADGVDAHNSAATTAAVTAQTAPPVSPDDISGDLGCSSPVSNKDADVLKRQAARLVRKCRHLERKSARIEKHLKRGMDKIDREYKLELMMLKEKRKIKYMKIEKKWEHDMKGLKHQREKFEEKLKDLD</sequence>
<evidence type="ECO:0000313" key="2">
    <source>
        <dbReference type="EMBL" id="EGO59805.1"/>
    </source>
</evidence>
<feature type="compositionally biased region" description="Polar residues" evidence="1">
    <location>
        <begin position="199"/>
        <end position="213"/>
    </location>
</feature>
<feature type="region of interest" description="Disordered" evidence="1">
    <location>
        <begin position="365"/>
        <end position="384"/>
    </location>
</feature>
<feature type="region of interest" description="Disordered" evidence="1">
    <location>
        <begin position="232"/>
        <end position="304"/>
    </location>
</feature>
<protein>
    <submittedName>
        <fullName evidence="2">Uncharacterized protein</fullName>
    </submittedName>
</protein>
<gene>
    <name evidence="2" type="ORF">NEUTE1DRAFT_99957</name>
</gene>
<proteinExistence type="predicted"/>
<dbReference type="KEGG" id="nte:NEUTE1DRAFT99957"/>
<reference evidence="3" key="1">
    <citation type="journal article" date="2011" name="Genetics">
        <title>Massive changes in genome architecture accompany the transition to self-fertility in the filamentous fungus Neurospora tetrasperma.</title>
        <authorList>
            <person name="Ellison C.E."/>
            <person name="Stajich J.E."/>
            <person name="Jacobson D.J."/>
            <person name="Natvig D.O."/>
            <person name="Lapidus A."/>
            <person name="Foster B."/>
            <person name="Aerts A."/>
            <person name="Riley R."/>
            <person name="Lindquist E.A."/>
            <person name="Grigoriev I.V."/>
            <person name="Taylor J.W."/>
        </authorList>
    </citation>
    <scope>NUCLEOTIDE SEQUENCE [LARGE SCALE GENOMIC DNA]</scope>
    <source>
        <strain evidence="3">FGSC 2508 / P0657</strain>
    </source>
</reference>
<name>F8MIK4_NEUT8</name>
<accession>F8MIK4</accession>
<feature type="compositionally biased region" description="Basic and acidic residues" evidence="1">
    <location>
        <begin position="289"/>
        <end position="302"/>
    </location>
</feature>
<organism evidence="2 3">
    <name type="scientific">Neurospora tetrasperma (strain FGSC 2508 / ATCC MYA-4615 / P0657)</name>
    <dbReference type="NCBI Taxonomy" id="510951"/>
    <lineage>
        <taxon>Eukaryota</taxon>
        <taxon>Fungi</taxon>
        <taxon>Dikarya</taxon>
        <taxon>Ascomycota</taxon>
        <taxon>Pezizomycotina</taxon>
        <taxon>Sordariomycetes</taxon>
        <taxon>Sordariomycetidae</taxon>
        <taxon>Sordariales</taxon>
        <taxon>Sordariaceae</taxon>
        <taxon>Neurospora</taxon>
    </lineage>
</organism>
<dbReference type="HOGENOM" id="CLU_577573_0_0_1"/>
<dbReference type="OrthoDB" id="4589316at2759"/>
<feature type="compositionally biased region" description="Basic and acidic residues" evidence="1">
    <location>
        <begin position="171"/>
        <end position="198"/>
    </location>
</feature>
<dbReference type="AlphaFoldDB" id="F8MIK4"/>
<dbReference type="Proteomes" id="UP000008065">
    <property type="component" value="Unassembled WGS sequence"/>
</dbReference>
<dbReference type="VEuPathDB" id="FungiDB:NEUTE1DRAFT_99957"/>
<feature type="region of interest" description="Disordered" evidence="1">
    <location>
        <begin position="155"/>
        <end position="214"/>
    </location>
</feature>
<feature type="compositionally biased region" description="Low complexity" evidence="1">
    <location>
        <begin position="232"/>
        <end position="252"/>
    </location>
</feature>